<reference evidence="2 3" key="1">
    <citation type="submission" date="2014-04" db="EMBL/GenBank/DDBJ databases">
        <authorList>
            <consortium name="DOE Joint Genome Institute"/>
            <person name="Kuo A."/>
            <person name="Kohler A."/>
            <person name="Jargeat P."/>
            <person name="Nagy L.G."/>
            <person name="Floudas D."/>
            <person name="Copeland A."/>
            <person name="Barry K.W."/>
            <person name="Cichocki N."/>
            <person name="Veneault-Fourrey C."/>
            <person name="LaButti K."/>
            <person name="Lindquist E.A."/>
            <person name="Lipzen A."/>
            <person name="Lundell T."/>
            <person name="Morin E."/>
            <person name="Murat C."/>
            <person name="Sun H."/>
            <person name="Tunlid A."/>
            <person name="Henrissat B."/>
            <person name="Grigoriev I.V."/>
            <person name="Hibbett D.S."/>
            <person name="Martin F."/>
            <person name="Nordberg H.P."/>
            <person name="Cantor M.N."/>
            <person name="Hua S.X."/>
        </authorList>
    </citation>
    <scope>NUCLEOTIDE SEQUENCE [LARGE SCALE GENOMIC DNA]</scope>
    <source>
        <strain evidence="2 3">Ve08.2h10</strain>
    </source>
</reference>
<feature type="compositionally biased region" description="Low complexity" evidence="1">
    <location>
        <begin position="294"/>
        <end position="313"/>
    </location>
</feature>
<dbReference type="Pfam" id="PF03525">
    <property type="entry name" value="Meiotic_rec114"/>
    <property type="match status" value="1"/>
</dbReference>
<dbReference type="OrthoDB" id="3364736at2759"/>
<dbReference type="EMBL" id="KN825597">
    <property type="protein sequence ID" value="KIK83307.1"/>
    <property type="molecule type" value="Genomic_DNA"/>
</dbReference>
<accession>A0A0D0CKL7</accession>
<reference evidence="3" key="2">
    <citation type="submission" date="2015-01" db="EMBL/GenBank/DDBJ databases">
        <title>Evolutionary Origins and Diversification of the Mycorrhizal Mutualists.</title>
        <authorList>
            <consortium name="DOE Joint Genome Institute"/>
            <consortium name="Mycorrhizal Genomics Consortium"/>
            <person name="Kohler A."/>
            <person name="Kuo A."/>
            <person name="Nagy L.G."/>
            <person name="Floudas D."/>
            <person name="Copeland A."/>
            <person name="Barry K.W."/>
            <person name="Cichocki N."/>
            <person name="Veneault-Fourrey C."/>
            <person name="LaButti K."/>
            <person name="Lindquist E.A."/>
            <person name="Lipzen A."/>
            <person name="Lundell T."/>
            <person name="Morin E."/>
            <person name="Murat C."/>
            <person name="Riley R."/>
            <person name="Ohm R."/>
            <person name="Sun H."/>
            <person name="Tunlid A."/>
            <person name="Henrissat B."/>
            <person name="Grigoriev I.V."/>
            <person name="Hibbett D.S."/>
            <person name="Martin F."/>
        </authorList>
    </citation>
    <scope>NUCLEOTIDE SEQUENCE [LARGE SCALE GENOMIC DNA]</scope>
    <source>
        <strain evidence="3">Ve08.2h10</strain>
    </source>
</reference>
<dbReference type="HOGENOM" id="CLU_042827_0_0_1"/>
<dbReference type="Proteomes" id="UP000054538">
    <property type="component" value="Unassembled WGS sequence"/>
</dbReference>
<dbReference type="GO" id="GO:0007131">
    <property type="term" value="P:reciprocal meiotic recombination"/>
    <property type="evidence" value="ECO:0007669"/>
    <property type="project" value="InterPro"/>
</dbReference>
<evidence type="ECO:0000313" key="2">
    <source>
        <dbReference type="EMBL" id="KIK83307.1"/>
    </source>
</evidence>
<dbReference type="InterPro" id="IPR004354">
    <property type="entry name" value="Meiotic_Rec114"/>
</dbReference>
<protein>
    <submittedName>
        <fullName evidence="2">Uncharacterized protein</fullName>
    </submittedName>
</protein>
<dbReference type="AlphaFoldDB" id="A0A0D0CKL7"/>
<organism evidence="2 3">
    <name type="scientific">Paxillus rubicundulus Ve08.2h10</name>
    <dbReference type="NCBI Taxonomy" id="930991"/>
    <lineage>
        <taxon>Eukaryota</taxon>
        <taxon>Fungi</taxon>
        <taxon>Dikarya</taxon>
        <taxon>Basidiomycota</taxon>
        <taxon>Agaricomycotina</taxon>
        <taxon>Agaricomycetes</taxon>
        <taxon>Agaricomycetidae</taxon>
        <taxon>Boletales</taxon>
        <taxon>Paxilineae</taxon>
        <taxon>Paxillaceae</taxon>
        <taxon>Paxillus</taxon>
    </lineage>
</organism>
<dbReference type="InParanoid" id="A0A0D0CKL7"/>
<keyword evidence="3" id="KW-1185">Reference proteome</keyword>
<proteinExistence type="predicted"/>
<feature type="region of interest" description="Disordered" evidence="1">
    <location>
        <begin position="191"/>
        <end position="244"/>
    </location>
</feature>
<sequence length="382" mass="41175">MSHYTTTTASYILSKYSRSYSSPSSVQGGQTQVESDWQHFTNPVMTLFLDVKKSPSKDLVSVRVRILWSMDIGSGDMHEDRREVVFEDLELLAFSSLLAYRASTAQSDQSLPLKAVYRDAVVGIRYLHPRMVQPGCQPTYRRFQITFSNALSASQFIDAVRPVCPCKANPLPNQINRHPTMLSGVLTRAATTAPGPLPQHTALQPANAPPSTPAHLQRQSTMMVPPRNPTFTPPVSSEHMVGSSPLPSIAASSVVETSLSSDDVAFVTCSETSHTTDAPVGSRSAVGPSNSTQPAPSSLPDSSQPSSSNHSSAMPPPAPRSVARATDGQTQAPSRRIDTGVDQSRLLTSLSELPSLYDLSRTDLEGLISQVVREDGFANLVT</sequence>
<gene>
    <name evidence="2" type="ORF">PAXRUDRAFT_704291</name>
</gene>
<feature type="region of interest" description="Disordered" evidence="1">
    <location>
        <begin position="273"/>
        <end position="340"/>
    </location>
</feature>
<name>A0A0D0CKL7_9AGAM</name>
<evidence type="ECO:0000256" key="1">
    <source>
        <dbReference type="SAM" id="MobiDB-lite"/>
    </source>
</evidence>
<evidence type="ECO:0000313" key="3">
    <source>
        <dbReference type="Proteomes" id="UP000054538"/>
    </source>
</evidence>